<evidence type="ECO:0000256" key="10">
    <source>
        <dbReference type="ARBA" id="ARBA00022977"/>
    </source>
</evidence>
<evidence type="ECO:0000256" key="1">
    <source>
        <dbReference type="ARBA" id="ARBA00001771"/>
    </source>
</evidence>
<comment type="similarity">
    <text evidence="11">Belongs to the Thz kinase family.</text>
</comment>
<name>A0A653XAD4_9FLAO</name>
<evidence type="ECO:0000256" key="4">
    <source>
        <dbReference type="ARBA" id="ARBA00022679"/>
    </source>
</evidence>
<keyword evidence="9 11" id="KW-0460">Magnesium</keyword>
<dbReference type="GO" id="GO:0009228">
    <property type="term" value="P:thiamine biosynthetic process"/>
    <property type="evidence" value="ECO:0007669"/>
    <property type="project" value="UniProtKB-KW"/>
</dbReference>
<dbReference type="InterPro" id="IPR029056">
    <property type="entry name" value="Ribokinase-like"/>
</dbReference>
<reference evidence="12 13" key="1">
    <citation type="submission" date="2019-10" db="EMBL/GenBank/DDBJ databases">
        <authorList>
            <person name="Karimi E."/>
        </authorList>
    </citation>
    <scope>NUCLEOTIDE SEQUENCE [LARGE SCALE GENOMIC DNA]</scope>
    <source>
        <strain evidence="12">Maribacter sp. 151</strain>
    </source>
</reference>
<feature type="binding site" evidence="11">
    <location>
        <position position="54"/>
    </location>
    <ligand>
        <name>substrate</name>
    </ligand>
</feature>
<evidence type="ECO:0000256" key="5">
    <source>
        <dbReference type="ARBA" id="ARBA00022723"/>
    </source>
</evidence>
<gene>
    <name evidence="11 12" type="primary">thiM</name>
    <name evidence="12" type="ORF">MARI151_60371</name>
</gene>
<dbReference type="Proteomes" id="UP000430202">
    <property type="component" value="Unassembled WGS sequence"/>
</dbReference>
<comment type="function">
    <text evidence="11">Catalyzes the phosphorylation of the hydroxyl group of 4-methyl-5-beta-hydroxyethylthiazole (THZ).</text>
</comment>
<comment type="catalytic activity">
    <reaction evidence="1 11">
        <text>5-(2-hydroxyethyl)-4-methylthiazole + ATP = 4-methyl-5-(2-phosphooxyethyl)-thiazole + ADP + H(+)</text>
        <dbReference type="Rhea" id="RHEA:24212"/>
        <dbReference type="ChEBI" id="CHEBI:15378"/>
        <dbReference type="ChEBI" id="CHEBI:17957"/>
        <dbReference type="ChEBI" id="CHEBI:30616"/>
        <dbReference type="ChEBI" id="CHEBI:58296"/>
        <dbReference type="ChEBI" id="CHEBI:456216"/>
        <dbReference type="EC" id="2.7.1.50"/>
    </reaction>
</comment>
<accession>A0A653XAD4</accession>
<evidence type="ECO:0000256" key="9">
    <source>
        <dbReference type="ARBA" id="ARBA00022842"/>
    </source>
</evidence>
<dbReference type="HAMAP" id="MF_00228">
    <property type="entry name" value="Thz_kinase"/>
    <property type="match status" value="1"/>
</dbReference>
<dbReference type="UniPathway" id="UPA00060">
    <property type="reaction ID" value="UER00139"/>
</dbReference>
<keyword evidence="13" id="KW-1185">Reference proteome</keyword>
<dbReference type="PRINTS" id="PR01099">
    <property type="entry name" value="HYETHTZKNASE"/>
</dbReference>
<evidence type="ECO:0000256" key="3">
    <source>
        <dbReference type="ARBA" id="ARBA00004868"/>
    </source>
</evidence>
<organism evidence="12 13">
    <name type="scientific">Maribacter litoralis</name>
    <dbReference type="NCBI Taxonomy" id="2059726"/>
    <lineage>
        <taxon>Bacteria</taxon>
        <taxon>Pseudomonadati</taxon>
        <taxon>Bacteroidota</taxon>
        <taxon>Flavobacteriia</taxon>
        <taxon>Flavobacteriales</taxon>
        <taxon>Flavobacteriaceae</taxon>
        <taxon>Maribacter</taxon>
    </lineage>
</organism>
<dbReference type="Gene3D" id="3.40.1190.20">
    <property type="match status" value="1"/>
</dbReference>
<evidence type="ECO:0000313" key="13">
    <source>
        <dbReference type="Proteomes" id="UP000430202"/>
    </source>
</evidence>
<dbReference type="NCBIfam" id="NF006830">
    <property type="entry name" value="PRK09355.1"/>
    <property type="match status" value="1"/>
</dbReference>
<evidence type="ECO:0000256" key="6">
    <source>
        <dbReference type="ARBA" id="ARBA00022741"/>
    </source>
</evidence>
<dbReference type="PIRSF" id="PIRSF000513">
    <property type="entry name" value="Thz_kinase"/>
    <property type="match status" value="1"/>
</dbReference>
<dbReference type="GO" id="GO:0004417">
    <property type="term" value="F:hydroxyethylthiazole kinase activity"/>
    <property type="evidence" value="ECO:0007669"/>
    <property type="project" value="UniProtKB-UniRule"/>
</dbReference>
<dbReference type="GO" id="GO:0009229">
    <property type="term" value="P:thiamine diphosphate biosynthetic process"/>
    <property type="evidence" value="ECO:0007669"/>
    <property type="project" value="UniProtKB-UniRule"/>
</dbReference>
<keyword evidence="5 11" id="KW-0479">Metal-binding</keyword>
<dbReference type="EMBL" id="CABWLR010000006">
    <property type="protein sequence ID" value="VXC22745.1"/>
    <property type="molecule type" value="Genomic_DNA"/>
</dbReference>
<dbReference type="CDD" id="cd01170">
    <property type="entry name" value="THZ_kinase"/>
    <property type="match status" value="1"/>
</dbReference>
<dbReference type="InterPro" id="IPR000417">
    <property type="entry name" value="Hyethyz_kinase"/>
</dbReference>
<dbReference type="Pfam" id="PF02110">
    <property type="entry name" value="HK"/>
    <property type="match status" value="1"/>
</dbReference>
<dbReference type="AlphaFoldDB" id="A0A653XAD4"/>
<evidence type="ECO:0000256" key="11">
    <source>
        <dbReference type="HAMAP-Rule" id="MF_00228"/>
    </source>
</evidence>
<dbReference type="EC" id="2.7.1.50" evidence="11"/>
<evidence type="ECO:0000256" key="8">
    <source>
        <dbReference type="ARBA" id="ARBA00022840"/>
    </source>
</evidence>
<feature type="binding site" evidence="11">
    <location>
        <position position="130"/>
    </location>
    <ligand>
        <name>ATP</name>
        <dbReference type="ChEBI" id="CHEBI:30616"/>
    </ligand>
</feature>
<evidence type="ECO:0000256" key="7">
    <source>
        <dbReference type="ARBA" id="ARBA00022777"/>
    </source>
</evidence>
<dbReference type="GO" id="GO:0005524">
    <property type="term" value="F:ATP binding"/>
    <property type="evidence" value="ECO:0007669"/>
    <property type="project" value="UniProtKB-UniRule"/>
</dbReference>
<dbReference type="GO" id="GO:0000287">
    <property type="term" value="F:magnesium ion binding"/>
    <property type="evidence" value="ECO:0007669"/>
    <property type="project" value="UniProtKB-UniRule"/>
</dbReference>
<keyword evidence="7 11" id="KW-0418">Kinase</keyword>
<feature type="binding site" evidence="11">
    <location>
        <position position="203"/>
    </location>
    <ligand>
        <name>substrate</name>
    </ligand>
</feature>
<dbReference type="NCBIfam" id="TIGR00694">
    <property type="entry name" value="thiM"/>
    <property type="match status" value="1"/>
</dbReference>
<sequence length="274" mass="28909">MFYKITEYNYLMSNISSVLEQVKTKGPLVHNITNYVVMNNTANALLAVGASPVMAHAKEEVKDIVTISSSLVINMGTLSEKWVESMLMAAEQAKATNTPFVFDPVGVGASAYRTEVAQKIIETATPNVIRGNASEIMALAKLTNSTKGVDSTMDTQDAIEGATLLAKKLNNTVVISGAIDYIITADTVSKIENGSPLMAKITGMGCTATALVGACLGVEENAHLAAVAAMAIMGVAGDMADEKSAGPGSFQMYFYDSLHELSPEVLSEKVKTNA</sequence>
<keyword evidence="6 11" id="KW-0547">Nucleotide-binding</keyword>
<keyword evidence="10 11" id="KW-0784">Thiamine biosynthesis</keyword>
<comment type="pathway">
    <text evidence="3 11">Cofactor biosynthesis; thiamine diphosphate biosynthesis; 4-methyl-5-(2-phosphoethyl)-thiazole from 5-(2-hydroxyethyl)-4-methylthiazole: step 1/1.</text>
</comment>
<protein>
    <recommendedName>
        <fullName evidence="11">Hydroxyethylthiazole kinase</fullName>
        <ecNumber evidence="11">2.7.1.50</ecNumber>
    </recommendedName>
    <alternativeName>
        <fullName evidence="11">4-methyl-5-beta-hydroxyethylthiazole kinase</fullName>
        <shortName evidence="11">TH kinase</shortName>
        <shortName evidence="11">Thz kinase</shortName>
    </alternativeName>
</protein>
<evidence type="ECO:0000256" key="2">
    <source>
        <dbReference type="ARBA" id="ARBA00001946"/>
    </source>
</evidence>
<evidence type="ECO:0000313" key="12">
    <source>
        <dbReference type="EMBL" id="VXC22745.1"/>
    </source>
</evidence>
<comment type="cofactor">
    <cofactor evidence="2 11">
        <name>Mg(2+)</name>
        <dbReference type="ChEBI" id="CHEBI:18420"/>
    </cofactor>
</comment>
<keyword evidence="8 11" id="KW-0067">ATP-binding</keyword>
<dbReference type="SUPFAM" id="SSF53613">
    <property type="entry name" value="Ribokinase-like"/>
    <property type="match status" value="1"/>
</dbReference>
<feature type="binding site" evidence="11">
    <location>
        <position position="176"/>
    </location>
    <ligand>
        <name>ATP</name>
        <dbReference type="ChEBI" id="CHEBI:30616"/>
    </ligand>
</feature>
<keyword evidence="4 11" id="KW-0808">Transferase</keyword>
<proteinExistence type="inferred from homology"/>